<dbReference type="InterPro" id="IPR019271">
    <property type="entry name" value="DUF2284_metal-binding"/>
</dbReference>
<sequence length="181" mass="20310">MDSKDSNVRDFPEDIKANQEFIREALDMGASKSKIIDARSIVLGNWVKLQCQFGCENFGKMHTCPPHSPMADETSEILLDYQKAILLDADDDKNMNEIVLSLETKLRSKGFYKAFALSAQPCDLCETCTVETHCKYPEKARPTLQACGINVQETMDQQGWEPSNSWQPCSPKNNIGMVLIA</sequence>
<evidence type="ECO:0000313" key="1">
    <source>
        <dbReference type="EMBL" id="QPJ65995.1"/>
    </source>
</evidence>
<organism evidence="1 2">
    <name type="scientific">Candidatus Nitrohelix vancouverensis</name>
    <dbReference type="NCBI Taxonomy" id="2705534"/>
    <lineage>
        <taxon>Bacteria</taxon>
        <taxon>Pseudomonadati</taxon>
        <taxon>Nitrospinota/Tectimicrobiota group</taxon>
        <taxon>Nitrospinota</taxon>
        <taxon>Nitrospinia</taxon>
        <taxon>Nitrospinales</taxon>
        <taxon>Nitrospinaceae</taxon>
        <taxon>Candidatus Nitrohelix</taxon>
    </lineage>
</organism>
<dbReference type="Proteomes" id="UP000594464">
    <property type="component" value="Chromosome"/>
</dbReference>
<evidence type="ECO:0000313" key="2">
    <source>
        <dbReference type="Proteomes" id="UP000594464"/>
    </source>
</evidence>
<accession>A0A7T0C3W6</accession>
<dbReference type="KEGG" id="nva:G3M78_11560"/>
<gene>
    <name evidence="1" type="ORF">G3M78_11560</name>
</gene>
<dbReference type="EMBL" id="CP048620">
    <property type="protein sequence ID" value="QPJ65995.1"/>
    <property type="molecule type" value="Genomic_DNA"/>
</dbReference>
<name>A0A7T0C3W6_9BACT</name>
<protein>
    <submittedName>
        <fullName evidence="1">DUF2284 domain-containing protein</fullName>
    </submittedName>
</protein>
<dbReference type="AlphaFoldDB" id="A0A7T0C3W6"/>
<dbReference type="Pfam" id="PF10050">
    <property type="entry name" value="DUF2284"/>
    <property type="match status" value="1"/>
</dbReference>
<reference evidence="2" key="1">
    <citation type="submission" date="2020-02" db="EMBL/GenBank/DDBJ databases">
        <title>Genomic and physiological characterization of two novel Nitrospinaceae genera.</title>
        <authorList>
            <person name="Mueller A.J."/>
            <person name="Jung M.-Y."/>
            <person name="Strachan C.R."/>
            <person name="Herbold C.W."/>
            <person name="Kirkegaard R.H."/>
            <person name="Daims H."/>
        </authorList>
    </citation>
    <scope>NUCLEOTIDE SEQUENCE [LARGE SCALE GENOMIC DNA]</scope>
</reference>
<proteinExistence type="predicted"/>